<evidence type="ECO:0000256" key="1">
    <source>
        <dbReference type="SAM" id="SignalP"/>
    </source>
</evidence>
<protein>
    <recommendedName>
        <fullName evidence="4">Lipoprotein</fullName>
    </recommendedName>
</protein>
<dbReference type="PROSITE" id="PS51257">
    <property type="entry name" value="PROKAR_LIPOPROTEIN"/>
    <property type="match status" value="1"/>
</dbReference>
<keyword evidence="1" id="KW-0732">Signal</keyword>
<sequence length="119" mass="12551">MKKLMLGLMAAGPLMFGAGCGGNACDALDEAHQSLNKKVETCGNTAGEEDEGSGFDKDVCENALDHCSDKEKDRLNEVADCLKDLPNCETGGEVDWIDQFSACFDKAAELNPDCAEAAG</sequence>
<dbReference type="EMBL" id="CP071091">
    <property type="protein sequence ID" value="QSQ17964.1"/>
    <property type="molecule type" value="Genomic_DNA"/>
</dbReference>
<reference evidence="2 3" key="1">
    <citation type="submission" date="2021-02" db="EMBL/GenBank/DDBJ databases">
        <title>De Novo genome assembly of isolated myxobacteria.</title>
        <authorList>
            <person name="Stevens D.C."/>
        </authorList>
    </citation>
    <scope>NUCLEOTIDE SEQUENCE [LARGE SCALE GENOMIC DNA]</scope>
    <source>
        <strain evidence="2 3">SCHIC003</strain>
    </source>
</reference>
<accession>A0ABX7NHY1</accession>
<keyword evidence="3" id="KW-1185">Reference proteome</keyword>
<dbReference type="Proteomes" id="UP000663090">
    <property type="component" value="Chromosome"/>
</dbReference>
<proteinExistence type="predicted"/>
<feature type="signal peptide" evidence="1">
    <location>
        <begin position="1"/>
        <end position="18"/>
    </location>
</feature>
<feature type="chain" id="PRO_5046719770" description="Lipoprotein" evidence="1">
    <location>
        <begin position="19"/>
        <end position="119"/>
    </location>
</feature>
<gene>
    <name evidence="2" type="ORF">JY572_18920</name>
</gene>
<evidence type="ECO:0008006" key="4">
    <source>
        <dbReference type="Google" id="ProtNLM"/>
    </source>
</evidence>
<name>A0ABX7NHY1_9BACT</name>
<dbReference type="RefSeq" id="WP_206719579.1">
    <property type="nucleotide sequence ID" value="NZ_CP071091.1"/>
</dbReference>
<evidence type="ECO:0000313" key="3">
    <source>
        <dbReference type="Proteomes" id="UP000663090"/>
    </source>
</evidence>
<evidence type="ECO:0000313" key="2">
    <source>
        <dbReference type="EMBL" id="QSQ17964.1"/>
    </source>
</evidence>
<organism evidence="2 3">
    <name type="scientific">Myxococcus landrumensis</name>
    <dbReference type="NCBI Taxonomy" id="2813577"/>
    <lineage>
        <taxon>Bacteria</taxon>
        <taxon>Pseudomonadati</taxon>
        <taxon>Myxococcota</taxon>
        <taxon>Myxococcia</taxon>
        <taxon>Myxococcales</taxon>
        <taxon>Cystobacterineae</taxon>
        <taxon>Myxococcaceae</taxon>
        <taxon>Myxococcus</taxon>
    </lineage>
</organism>